<organism evidence="2 3">
    <name type="scientific">Haemaphysalis longicornis</name>
    <name type="common">Bush tick</name>
    <dbReference type="NCBI Taxonomy" id="44386"/>
    <lineage>
        <taxon>Eukaryota</taxon>
        <taxon>Metazoa</taxon>
        <taxon>Ecdysozoa</taxon>
        <taxon>Arthropoda</taxon>
        <taxon>Chelicerata</taxon>
        <taxon>Arachnida</taxon>
        <taxon>Acari</taxon>
        <taxon>Parasitiformes</taxon>
        <taxon>Ixodida</taxon>
        <taxon>Ixodoidea</taxon>
        <taxon>Ixodidae</taxon>
        <taxon>Haemaphysalinae</taxon>
        <taxon>Haemaphysalis</taxon>
    </lineage>
</organism>
<feature type="compositionally biased region" description="Basic and acidic residues" evidence="1">
    <location>
        <begin position="1"/>
        <end position="14"/>
    </location>
</feature>
<dbReference type="EMBL" id="JABSTR010001246">
    <property type="protein sequence ID" value="KAH9383756.1"/>
    <property type="molecule type" value="Genomic_DNA"/>
</dbReference>
<gene>
    <name evidence="2" type="ORF">HPB48_025522</name>
</gene>
<accession>A0A9J6H915</accession>
<name>A0A9J6H915_HAELO</name>
<dbReference type="OMA" id="HNGNART"/>
<evidence type="ECO:0000256" key="1">
    <source>
        <dbReference type="SAM" id="MobiDB-lite"/>
    </source>
</evidence>
<dbReference type="Proteomes" id="UP000821853">
    <property type="component" value="Unassembled WGS sequence"/>
</dbReference>
<dbReference type="AlphaFoldDB" id="A0A9J6H915"/>
<evidence type="ECO:0000313" key="2">
    <source>
        <dbReference type="EMBL" id="KAH9383756.1"/>
    </source>
</evidence>
<evidence type="ECO:0000313" key="3">
    <source>
        <dbReference type="Proteomes" id="UP000821853"/>
    </source>
</evidence>
<keyword evidence="3" id="KW-1185">Reference proteome</keyword>
<proteinExistence type="predicted"/>
<feature type="region of interest" description="Disordered" evidence="1">
    <location>
        <begin position="1"/>
        <end position="20"/>
    </location>
</feature>
<reference evidence="2 3" key="1">
    <citation type="journal article" date="2020" name="Cell">
        <title>Large-Scale Comparative Analyses of Tick Genomes Elucidate Their Genetic Diversity and Vector Capacities.</title>
        <authorList>
            <consortium name="Tick Genome and Microbiome Consortium (TIGMIC)"/>
            <person name="Jia N."/>
            <person name="Wang J."/>
            <person name="Shi W."/>
            <person name="Du L."/>
            <person name="Sun Y."/>
            <person name="Zhan W."/>
            <person name="Jiang J.F."/>
            <person name="Wang Q."/>
            <person name="Zhang B."/>
            <person name="Ji P."/>
            <person name="Bell-Sakyi L."/>
            <person name="Cui X.M."/>
            <person name="Yuan T.T."/>
            <person name="Jiang B.G."/>
            <person name="Yang W.F."/>
            <person name="Lam T.T."/>
            <person name="Chang Q.C."/>
            <person name="Ding S.J."/>
            <person name="Wang X.J."/>
            <person name="Zhu J.G."/>
            <person name="Ruan X.D."/>
            <person name="Zhao L."/>
            <person name="Wei J.T."/>
            <person name="Ye R.Z."/>
            <person name="Que T.C."/>
            <person name="Du C.H."/>
            <person name="Zhou Y.H."/>
            <person name="Cheng J.X."/>
            <person name="Dai P.F."/>
            <person name="Guo W.B."/>
            <person name="Han X.H."/>
            <person name="Huang E.J."/>
            <person name="Li L.F."/>
            <person name="Wei W."/>
            <person name="Gao Y.C."/>
            <person name="Liu J.Z."/>
            <person name="Shao H.Z."/>
            <person name="Wang X."/>
            <person name="Wang C.C."/>
            <person name="Yang T.C."/>
            <person name="Huo Q.B."/>
            <person name="Li W."/>
            <person name="Chen H.Y."/>
            <person name="Chen S.E."/>
            <person name="Zhou L.G."/>
            <person name="Ni X.B."/>
            <person name="Tian J.H."/>
            <person name="Sheng Y."/>
            <person name="Liu T."/>
            <person name="Pan Y.S."/>
            <person name="Xia L.Y."/>
            <person name="Li J."/>
            <person name="Zhao F."/>
            <person name="Cao W.C."/>
        </authorList>
    </citation>
    <scope>NUCLEOTIDE SEQUENCE [LARGE SCALE GENOMIC DNA]</scope>
    <source>
        <strain evidence="2">HaeL-2018</strain>
    </source>
</reference>
<sequence>METEHGNSDPHILYDDPTGIENRPERIAPTWTDIVSHNSHRRFRQQQSHLVAQPSYQQHGSLPNRTTLSHQPRLPRLPLEDYKGVIRPRIGLILAQWLIEFVTNAISATAEIPDVTQDRLTFRFRRDQNLVIVSTAHLDIAKKIQQITTLNMESKQYDVAAYIAVPDNLSKGIITGIVANPTNDELVEHMWSPNAEII</sequence>
<dbReference type="OrthoDB" id="10556048at2759"/>
<dbReference type="VEuPathDB" id="VectorBase:HLOH_064994"/>
<protein>
    <submittedName>
        <fullName evidence="2">Uncharacterized protein</fullName>
    </submittedName>
</protein>
<comment type="caution">
    <text evidence="2">The sequence shown here is derived from an EMBL/GenBank/DDBJ whole genome shotgun (WGS) entry which is preliminary data.</text>
</comment>